<dbReference type="AlphaFoldDB" id="A0A7N0R893"/>
<protein>
    <submittedName>
        <fullName evidence="2">Uncharacterized protein</fullName>
    </submittedName>
</protein>
<dbReference type="PANTHER" id="PTHR34576">
    <property type="entry name" value="MEMBRANE-ASSOCIATED KINASE REGULATOR 6-RELATED"/>
    <property type="match status" value="1"/>
</dbReference>
<dbReference type="InterPro" id="IPR044699">
    <property type="entry name" value="MAKR6"/>
</dbReference>
<name>A0A7N0R893_KALFE</name>
<dbReference type="PANTHER" id="PTHR34576:SF2">
    <property type="entry name" value="MEMBRANE-ASSOCIATED KINASE REGULATOR 6-RELATED"/>
    <property type="match status" value="1"/>
</dbReference>
<dbReference type="Proteomes" id="UP000594263">
    <property type="component" value="Unplaced"/>
</dbReference>
<sequence>MEEDLLSTPTPTPRPAAPTDSFSHNWVLNTRAAPFEFCYISSRSDSNAAVDDDDQAASASVGSSFNFGTHLPHWHAGKVHDDDDIIYADELFLNGFMKTTDSTPPLQEKETQSMCCAVTKHPESSPSPAAAVLLGSKVLAEKWGRHTVMKLWKVLKQMLIMDRKAVGAGTRSNSKGGGSCLEPEEGKREIYGTSGSSSFYDNPIYEAVLHCKRSYGGYNNQ</sequence>
<accession>A0A7N0R893</accession>
<proteinExistence type="predicted"/>
<feature type="region of interest" description="Disordered" evidence="1">
    <location>
        <begin position="1"/>
        <end position="22"/>
    </location>
</feature>
<dbReference type="EnsemblPlants" id="Kaladp0001s0114.1.v1.1">
    <property type="protein sequence ID" value="Kaladp0001s0114.1.v1.1.CDS.1"/>
    <property type="gene ID" value="Kaladp0001s0114.v1.1"/>
</dbReference>
<evidence type="ECO:0000256" key="1">
    <source>
        <dbReference type="SAM" id="MobiDB-lite"/>
    </source>
</evidence>
<dbReference type="Gramene" id="Kaladp0001s0114.1.v1.1">
    <property type="protein sequence ID" value="Kaladp0001s0114.1.v1.1.CDS.1"/>
    <property type="gene ID" value="Kaladp0001s0114.v1.1"/>
</dbReference>
<evidence type="ECO:0000313" key="3">
    <source>
        <dbReference type="Proteomes" id="UP000594263"/>
    </source>
</evidence>
<organism evidence="2 3">
    <name type="scientific">Kalanchoe fedtschenkoi</name>
    <name type="common">Lavender scallops</name>
    <name type="synonym">South American air plant</name>
    <dbReference type="NCBI Taxonomy" id="63787"/>
    <lineage>
        <taxon>Eukaryota</taxon>
        <taxon>Viridiplantae</taxon>
        <taxon>Streptophyta</taxon>
        <taxon>Embryophyta</taxon>
        <taxon>Tracheophyta</taxon>
        <taxon>Spermatophyta</taxon>
        <taxon>Magnoliopsida</taxon>
        <taxon>eudicotyledons</taxon>
        <taxon>Gunneridae</taxon>
        <taxon>Pentapetalae</taxon>
        <taxon>Saxifragales</taxon>
        <taxon>Crassulaceae</taxon>
        <taxon>Kalanchoe</taxon>
    </lineage>
</organism>
<evidence type="ECO:0000313" key="2">
    <source>
        <dbReference type="EnsemblPlants" id="Kaladp0001s0114.1.v1.1.CDS.1"/>
    </source>
</evidence>
<keyword evidence="3" id="KW-1185">Reference proteome</keyword>
<feature type="region of interest" description="Disordered" evidence="1">
    <location>
        <begin position="167"/>
        <end position="186"/>
    </location>
</feature>
<reference evidence="2" key="1">
    <citation type="submission" date="2021-01" db="UniProtKB">
        <authorList>
            <consortium name="EnsemblPlants"/>
        </authorList>
    </citation>
    <scope>IDENTIFICATION</scope>
</reference>